<organism evidence="2 3">
    <name type="scientific">Pseudovirgaria hyperparasitica</name>
    <dbReference type="NCBI Taxonomy" id="470096"/>
    <lineage>
        <taxon>Eukaryota</taxon>
        <taxon>Fungi</taxon>
        <taxon>Dikarya</taxon>
        <taxon>Ascomycota</taxon>
        <taxon>Pezizomycotina</taxon>
        <taxon>Dothideomycetes</taxon>
        <taxon>Dothideomycetes incertae sedis</taxon>
        <taxon>Acrospermales</taxon>
        <taxon>Acrospermaceae</taxon>
        <taxon>Pseudovirgaria</taxon>
    </lineage>
</organism>
<accession>A0A6A6WAF6</accession>
<evidence type="ECO:0000256" key="1">
    <source>
        <dbReference type="ARBA" id="ARBA00005986"/>
    </source>
</evidence>
<dbReference type="InterPro" id="IPR009799">
    <property type="entry name" value="EthD_dom"/>
</dbReference>
<dbReference type="GO" id="GO:0016491">
    <property type="term" value="F:oxidoreductase activity"/>
    <property type="evidence" value="ECO:0007669"/>
    <property type="project" value="InterPro"/>
</dbReference>
<dbReference type="SUPFAM" id="SSF54909">
    <property type="entry name" value="Dimeric alpha+beta barrel"/>
    <property type="match status" value="1"/>
</dbReference>
<dbReference type="EMBL" id="ML996569">
    <property type="protein sequence ID" value="KAF2759842.1"/>
    <property type="molecule type" value="Genomic_DNA"/>
</dbReference>
<comment type="similarity">
    <text evidence="1">Belongs to the tpcK family.</text>
</comment>
<protein>
    <recommendedName>
        <fullName evidence="4">EthD domain-containing protein</fullName>
    </recommendedName>
</protein>
<gene>
    <name evidence="2" type="ORF">EJ05DRAFT_484742</name>
</gene>
<dbReference type="InterPro" id="IPR011008">
    <property type="entry name" value="Dimeric_a/b-barrel"/>
</dbReference>
<dbReference type="RefSeq" id="XP_033602293.1">
    <property type="nucleotide sequence ID" value="XM_033745375.1"/>
</dbReference>
<evidence type="ECO:0000313" key="2">
    <source>
        <dbReference type="EMBL" id="KAF2759842.1"/>
    </source>
</evidence>
<dbReference type="Proteomes" id="UP000799437">
    <property type="component" value="Unassembled WGS sequence"/>
</dbReference>
<dbReference type="OrthoDB" id="4892971at2759"/>
<dbReference type="AlphaFoldDB" id="A0A6A6WAF6"/>
<name>A0A6A6WAF6_9PEZI</name>
<evidence type="ECO:0008006" key="4">
    <source>
        <dbReference type="Google" id="ProtNLM"/>
    </source>
</evidence>
<evidence type="ECO:0000313" key="3">
    <source>
        <dbReference type="Proteomes" id="UP000799437"/>
    </source>
</evidence>
<dbReference type="Gene3D" id="3.30.70.100">
    <property type="match status" value="1"/>
</dbReference>
<dbReference type="NCBIfam" id="TIGR02118">
    <property type="entry name" value="EthD family reductase"/>
    <property type="match status" value="1"/>
</dbReference>
<dbReference type="PANTHER" id="PTHR40260:SF2">
    <property type="entry name" value="BLR8190 PROTEIN"/>
    <property type="match status" value="1"/>
</dbReference>
<reference evidence="2" key="1">
    <citation type="journal article" date="2020" name="Stud. Mycol.">
        <title>101 Dothideomycetes genomes: a test case for predicting lifestyles and emergence of pathogens.</title>
        <authorList>
            <person name="Haridas S."/>
            <person name="Albert R."/>
            <person name="Binder M."/>
            <person name="Bloem J."/>
            <person name="Labutti K."/>
            <person name="Salamov A."/>
            <person name="Andreopoulos B."/>
            <person name="Baker S."/>
            <person name="Barry K."/>
            <person name="Bills G."/>
            <person name="Bluhm B."/>
            <person name="Cannon C."/>
            <person name="Castanera R."/>
            <person name="Culley D."/>
            <person name="Daum C."/>
            <person name="Ezra D."/>
            <person name="Gonzalez J."/>
            <person name="Henrissat B."/>
            <person name="Kuo A."/>
            <person name="Liang C."/>
            <person name="Lipzen A."/>
            <person name="Lutzoni F."/>
            <person name="Magnuson J."/>
            <person name="Mondo S."/>
            <person name="Nolan M."/>
            <person name="Ohm R."/>
            <person name="Pangilinan J."/>
            <person name="Park H.-J."/>
            <person name="Ramirez L."/>
            <person name="Alfaro M."/>
            <person name="Sun H."/>
            <person name="Tritt A."/>
            <person name="Yoshinaga Y."/>
            <person name="Zwiers L.-H."/>
            <person name="Turgeon B."/>
            <person name="Goodwin S."/>
            <person name="Spatafora J."/>
            <person name="Crous P."/>
            <person name="Grigoriev I."/>
        </authorList>
    </citation>
    <scope>NUCLEOTIDE SEQUENCE</scope>
    <source>
        <strain evidence="2">CBS 121739</strain>
    </source>
</reference>
<dbReference type="GeneID" id="54486429"/>
<proteinExistence type="inferred from homology"/>
<keyword evidence="3" id="KW-1185">Reference proteome</keyword>
<dbReference type="PANTHER" id="PTHR40260">
    <property type="entry name" value="BLR8190 PROTEIN"/>
    <property type="match status" value="1"/>
</dbReference>
<sequence length="117" mass="12588">MASTTSPNTSQATVLYPNTDASTFDLEYYLKTHMPLVDEHWGPKGLKGWTITKYVTADGNEPKFSIAAVLTWESDAHALDALKSEAAKIVLGDIPKFSNVEPVVMLGSVIAAKGSMS</sequence>